<dbReference type="Proteomes" id="UP001065549">
    <property type="component" value="Unassembled WGS sequence"/>
</dbReference>
<gene>
    <name evidence="1" type="ORF">OBO34_11080</name>
</gene>
<dbReference type="RefSeq" id="WP_269478510.1">
    <property type="nucleotide sequence ID" value="NZ_JAOSHN010000004.1"/>
</dbReference>
<protein>
    <submittedName>
        <fullName evidence="1">Uncharacterized protein</fullName>
    </submittedName>
</protein>
<accession>A0A9J6QS02</accession>
<sequence length="177" mass="21297">MTNNKKKETEDGIHLLNAQWEEMMYCLDDYSNEELSKLNFRNLANDLAWYKKSLFFYSFLQYYDDDKNLIERDIQQMGKLCRVVEEKDEERVSVDRFIPKKEYARVNRMNDEGKLYCYLASTFPDRTRKFATDTGIKEIRKEGSEHLWVANFKLTNKAYVYVRIEPFQQLTKGLITY</sequence>
<keyword evidence="2" id="KW-1185">Reference proteome</keyword>
<evidence type="ECO:0000313" key="1">
    <source>
        <dbReference type="EMBL" id="MCU7378898.1"/>
    </source>
</evidence>
<proteinExistence type="predicted"/>
<evidence type="ECO:0000313" key="2">
    <source>
        <dbReference type="Proteomes" id="UP001065549"/>
    </source>
</evidence>
<dbReference type="AlphaFoldDB" id="A0A9J6QS02"/>
<comment type="caution">
    <text evidence="1">The sequence shown here is derived from an EMBL/GenBank/DDBJ whole genome shotgun (WGS) entry which is preliminary data.</text>
</comment>
<dbReference type="EMBL" id="JAOSHN010000004">
    <property type="protein sequence ID" value="MCU7378898.1"/>
    <property type="molecule type" value="Genomic_DNA"/>
</dbReference>
<organism evidence="1 2">
    <name type="scientific">Hominibacterium faecale</name>
    <dbReference type="NCBI Taxonomy" id="2839743"/>
    <lineage>
        <taxon>Bacteria</taxon>
        <taxon>Bacillati</taxon>
        <taxon>Bacillota</taxon>
        <taxon>Clostridia</taxon>
        <taxon>Peptostreptococcales</taxon>
        <taxon>Anaerovoracaceae</taxon>
        <taxon>Hominibacterium</taxon>
    </lineage>
</organism>
<name>A0A9J6QS02_9FIRM</name>
<reference evidence="1" key="1">
    <citation type="submission" date="2022-09" db="EMBL/GenBank/DDBJ databases">
        <title>Culturomic study of gut microbiota in children with autism spectrum disorder.</title>
        <authorList>
            <person name="Efimov B.A."/>
            <person name="Chaplin A.V."/>
            <person name="Sokolova S.R."/>
            <person name="Pikina A.P."/>
            <person name="Korzhanova M."/>
            <person name="Belova V."/>
            <person name="Korostin D."/>
        </authorList>
    </citation>
    <scope>NUCLEOTIDE SEQUENCE</scope>
    <source>
        <strain evidence="1">ASD5510</strain>
    </source>
</reference>